<reference evidence="2" key="1">
    <citation type="submission" date="2020-08" db="EMBL/GenBank/DDBJ databases">
        <title>Genome public.</title>
        <authorList>
            <person name="Liu C."/>
            <person name="Sun Q."/>
        </authorList>
    </citation>
    <scope>NUCLEOTIDE SEQUENCE</scope>
    <source>
        <strain evidence="2">BX22</strain>
    </source>
</reference>
<proteinExistence type="predicted"/>
<comment type="caution">
    <text evidence="2">The sequence shown here is derived from an EMBL/GenBank/DDBJ whole genome shotgun (WGS) entry which is preliminary data.</text>
</comment>
<accession>A0A923RJA0</accession>
<feature type="transmembrane region" description="Helical" evidence="1">
    <location>
        <begin position="76"/>
        <end position="98"/>
    </location>
</feature>
<sequence length="99" mass="11592">MVRMSLELVRIMFLLAFFGVIGGYTIRSIYATFEISSDYMLFGFIGILFLFFVLYRNKLQFSGWYNGMRRNKLSKTMTNGVIMAAVFLMIIPFILTWLN</sequence>
<name>A0A923RJA0_9BACI</name>
<dbReference type="EMBL" id="JACOOL010000007">
    <property type="protein sequence ID" value="MBC5637268.1"/>
    <property type="molecule type" value="Genomic_DNA"/>
</dbReference>
<dbReference type="RefSeq" id="WP_186869981.1">
    <property type="nucleotide sequence ID" value="NZ_JACOOL010000007.1"/>
</dbReference>
<keyword evidence="1" id="KW-0472">Membrane</keyword>
<gene>
    <name evidence="2" type="ORF">H8S33_10680</name>
</gene>
<evidence type="ECO:0000313" key="2">
    <source>
        <dbReference type="EMBL" id="MBC5637268.1"/>
    </source>
</evidence>
<feature type="transmembrane region" description="Helical" evidence="1">
    <location>
        <begin position="12"/>
        <end position="33"/>
    </location>
</feature>
<dbReference type="Proteomes" id="UP000637359">
    <property type="component" value="Unassembled WGS sequence"/>
</dbReference>
<keyword evidence="3" id="KW-1185">Reference proteome</keyword>
<keyword evidence="1" id="KW-1133">Transmembrane helix</keyword>
<dbReference type="AlphaFoldDB" id="A0A923RJA0"/>
<protein>
    <submittedName>
        <fullName evidence="2">Uncharacterized protein</fullName>
    </submittedName>
</protein>
<feature type="transmembrane region" description="Helical" evidence="1">
    <location>
        <begin position="39"/>
        <end position="55"/>
    </location>
</feature>
<evidence type="ECO:0000313" key="3">
    <source>
        <dbReference type="Proteomes" id="UP000637359"/>
    </source>
</evidence>
<organism evidence="2 3">
    <name type="scientific">Ornithinibacillus hominis</name>
    <dbReference type="NCBI Taxonomy" id="2763055"/>
    <lineage>
        <taxon>Bacteria</taxon>
        <taxon>Bacillati</taxon>
        <taxon>Bacillota</taxon>
        <taxon>Bacilli</taxon>
        <taxon>Bacillales</taxon>
        <taxon>Bacillaceae</taxon>
        <taxon>Ornithinibacillus</taxon>
    </lineage>
</organism>
<keyword evidence="1" id="KW-0812">Transmembrane</keyword>
<evidence type="ECO:0000256" key="1">
    <source>
        <dbReference type="SAM" id="Phobius"/>
    </source>
</evidence>